<accession>A0ABS8EUW5</accession>
<keyword evidence="3" id="KW-1185">Reference proteome</keyword>
<proteinExistence type="predicted"/>
<dbReference type="PANTHER" id="PTHR43777">
    <property type="entry name" value="MOLYBDENUM COFACTOR CYTIDYLYLTRANSFERASE"/>
    <property type="match status" value="1"/>
</dbReference>
<dbReference type="EMBL" id="JAJEQE010000018">
    <property type="protein sequence ID" value="MCC2148990.1"/>
    <property type="molecule type" value="Genomic_DNA"/>
</dbReference>
<reference evidence="2 3" key="1">
    <citation type="submission" date="2021-10" db="EMBL/GenBank/DDBJ databases">
        <title>Anaerobic single-cell dispensing facilitates the cultivation of human gut bacteria.</title>
        <authorList>
            <person name="Afrizal A."/>
        </authorList>
    </citation>
    <scope>NUCLEOTIDE SEQUENCE [LARGE SCALE GENOMIC DNA]</scope>
    <source>
        <strain evidence="2 3">CLA-AA-H246</strain>
    </source>
</reference>
<evidence type="ECO:0000313" key="3">
    <source>
        <dbReference type="Proteomes" id="UP001299235"/>
    </source>
</evidence>
<gene>
    <name evidence="2" type="ORF">LKD42_06935</name>
</gene>
<dbReference type="Gene3D" id="3.90.550.10">
    <property type="entry name" value="Spore Coat Polysaccharide Biosynthesis Protein SpsA, Chain A"/>
    <property type="match status" value="1"/>
</dbReference>
<sequence length="244" mass="28037">MIHIIYMAAGNSRRFGNENKLLQNWKGKPLYLHTFEKLLRIREKEPEKISLTVVTQYPEICREVQNQPGVNAVFCKESRLGVSYTIKAGIRAVGEIYDSVKKKICLVQEAHDFVRKEHCFVKNESSFERKTEHVRTWDYLMFAVADQPNLSEQSIEAMIGAAGQRFRQGYTSQPPTFSLCCGERVGNPCMFRADLIPELMQLEGDKGGRSVLKKHECCYVEIENEEEFSDIDTEEQIKKNSTVS</sequence>
<dbReference type="Pfam" id="PF12804">
    <property type="entry name" value="NTP_transf_3"/>
    <property type="match status" value="1"/>
</dbReference>
<feature type="domain" description="MobA-like NTP transferase" evidence="1">
    <location>
        <begin position="5"/>
        <end position="216"/>
    </location>
</feature>
<comment type="caution">
    <text evidence="2">The sequence shown here is derived from an EMBL/GenBank/DDBJ whole genome shotgun (WGS) entry which is preliminary data.</text>
</comment>
<evidence type="ECO:0000313" key="2">
    <source>
        <dbReference type="EMBL" id="MCC2148990.1"/>
    </source>
</evidence>
<evidence type="ECO:0000259" key="1">
    <source>
        <dbReference type="Pfam" id="PF12804"/>
    </source>
</evidence>
<dbReference type="SUPFAM" id="SSF53448">
    <property type="entry name" value="Nucleotide-diphospho-sugar transferases"/>
    <property type="match status" value="1"/>
</dbReference>
<dbReference type="PANTHER" id="PTHR43777:SF1">
    <property type="entry name" value="MOLYBDENUM COFACTOR CYTIDYLYLTRANSFERASE"/>
    <property type="match status" value="1"/>
</dbReference>
<dbReference type="InterPro" id="IPR025877">
    <property type="entry name" value="MobA-like_NTP_Trfase"/>
</dbReference>
<dbReference type="InterPro" id="IPR029044">
    <property type="entry name" value="Nucleotide-diphossugar_trans"/>
</dbReference>
<dbReference type="RefSeq" id="WP_248835244.1">
    <property type="nucleotide sequence ID" value="NZ_JAJEQE010000018.1"/>
</dbReference>
<organism evidence="2 3">
    <name type="scientific">Hominisplanchenecus faecis</name>
    <dbReference type="NCBI Taxonomy" id="2885351"/>
    <lineage>
        <taxon>Bacteria</taxon>
        <taxon>Bacillati</taxon>
        <taxon>Bacillota</taxon>
        <taxon>Clostridia</taxon>
        <taxon>Lachnospirales</taxon>
        <taxon>Lachnospiraceae</taxon>
        <taxon>Hominisplanchenecus</taxon>
    </lineage>
</organism>
<protein>
    <submittedName>
        <fullName evidence="2">Nucleotidyltransferase family protein</fullName>
    </submittedName>
</protein>
<dbReference type="Proteomes" id="UP001299235">
    <property type="component" value="Unassembled WGS sequence"/>
</dbReference>
<dbReference type="CDD" id="cd04182">
    <property type="entry name" value="GT_2_like_f"/>
    <property type="match status" value="1"/>
</dbReference>
<name>A0ABS8EUW5_9FIRM</name>